<evidence type="ECO:0000313" key="3">
    <source>
        <dbReference type="Proteomes" id="UP000266723"/>
    </source>
</evidence>
<organism evidence="2 3">
    <name type="scientific">Brassica cretica</name>
    <name type="common">Mustard</name>
    <dbReference type="NCBI Taxonomy" id="69181"/>
    <lineage>
        <taxon>Eukaryota</taxon>
        <taxon>Viridiplantae</taxon>
        <taxon>Streptophyta</taxon>
        <taxon>Embryophyta</taxon>
        <taxon>Tracheophyta</taxon>
        <taxon>Spermatophyta</taxon>
        <taxon>Magnoliopsida</taxon>
        <taxon>eudicotyledons</taxon>
        <taxon>Gunneridae</taxon>
        <taxon>Pentapetalae</taxon>
        <taxon>rosids</taxon>
        <taxon>malvids</taxon>
        <taxon>Brassicales</taxon>
        <taxon>Brassicaceae</taxon>
        <taxon>Brassiceae</taxon>
        <taxon>Brassica</taxon>
    </lineage>
</organism>
<evidence type="ECO:0000256" key="1">
    <source>
        <dbReference type="SAM" id="MobiDB-lite"/>
    </source>
</evidence>
<feature type="compositionally biased region" description="Polar residues" evidence="1">
    <location>
        <begin position="1"/>
        <end position="11"/>
    </location>
</feature>
<evidence type="ECO:0000313" key="2">
    <source>
        <dbReference type="EMBL" id="KAF3517656.1"/>
    </source>
</evidence>
<feature type="region of interest" description="Disordered" evidence="1">
    <location>
        <begin position="1"/>
        <end position="20"/>
    </location>
</feature>
<protein>
    <submittedName>
        <fullName evidence="2">Uncharacterized protein</fullName>
    </submittedName>
</protein>
<proteinExistence type="predicted"/>
<gene>
    <name evidence="2" type="ORF">DY000_02060635</name>
</gene>
<dbReference type="Proteomes" id="UP000266723">
    <property type="component" value="Unassembled WGS sequence"/>
</dbReference>
<comment type="caution">
    <text evidence="2">The sequence shown here is derived from an EMBL/GenBank/DDBJ whole genome shotgun (WGS) entry which is preliminary data.</text>
</comment>
<name>A0ABQ7AU95_BRACR</name>
<keyword evidence="3" id="KW-1185">Reference proteome</keyword>
<dbReference type="EMBL" id="QGKV02001556">
    <property type="protein sequence ID" value="KAF3517656.1"/>
    <property type="molecule type" value="Genomic_DNA"/>
</dbReference>
<accession>A0ABQ7AU95</accession>
<reference evidence="2 3" key="1">
    <citation type="journal article" date="2020" name="BMC Genomics">
        <title>Intraspecific diversification of the crop wild relative Brassica cretica Lam. using demographic model selection.</title>
        <authorList>
            <person name="Kioukis A."/>
            <person name="Michalopoulou V.A."/>
            <person name="Briers L."/>
            <person name="Pirintsos S."/>
            <person name="Studholme D.J."/>
            <person name="Pavlidis P."/>
            <person name="Sarris P.F."/>
        </authorList>
    </citation>
    <scope>NUCLEOTIDE SEQUENCE [LARGE SCALE GENOMIC DNA]</scope>
    <source>
        <strain evidence="3">cv. PFS-1207/04</strain>
    </source>
</reference>
<sequence length="116" mass="12667">MPGSSESSNPRDSAKPQVGYDRRIGYGHRFGYVAGKGVSSCLQNLHRKFPLLQKEEDETAIVGEGQKEEEDNMNPININVATPNNSARFSQGKEAQTSCVAVAGMERRSANLRPSN</sequence>